<reference evidence="3" key="1">
    <citation type="journal article" date="2019" name="Int. J. Syst. Evol. Microbiol.">
        <title>The Global Catalogue of Microorganisms (GCM) 10K type strain sequencing project: providing services to taxonomists for standard genome sequencing and annotation.</title>
        <authorList>
            <consortium name="The Broad Institute Genomics Platform"/>
            <consortium name="The Broad Institute Genome Sequencing Center for Infectious Disease"/>
            <person name="Wu L."/>
            <person name="Ma J."/>
        </authorList>
    </citation>
    <scope>NUCLEOTIDE SEQUENCE [LARGE SCALE GENOMIC DNA]</scope>
    <source>
        <strain evidence="3">JCM 17329</strain>
    </source>
</reference>
<evidence type="ECO:0000313" key="2">
    <source>
        <dbReference type="EMBL" id="GAA3704476.1"/>
    </source>
</evidence>
<name>A0ABP7DKB5_9GAMM</name>
<keyword evidence="3" id="KW-1185">Reference proteome</keyword>
<gene>
    <name evidence="2" type="ORF">GCM10022421_09110</name>
</gene>
<proteinExistence type="predicted"/>
<dbReference type="EMBL" id="BAABDS010000010">
    <property type="protein sequence ID" value="GAA3704476.1"/>
    <property type="molecule type" value="Genomic_DNA"/>
</dbReference>
<keyword evidence="1" id="KW-0812">Transmembrane</keyword>
<evidence type="ECO:0000256" key="1">
    <source>
        <dbReference type="SAM" id="Phobius"/>
    </source>
</evidence>
<comment type="caution">
    <text evidence="2">The sequence shown here is derived from an EMBL/GenBank/DDBJ whole genome shotgun (WGS) entry which is preliminary data.</text>
</comment>
<sequence>MSHTIITLAAVLAAFLFNWQWQAALAMTAFWAGREHAQAEYRWLTAHKANRSRMPWCAGFLPESWHRDGLVNDLLLPSVAGLALCLVIFWLA</sequence>
<dbReference type="RefSeq" id="WP_344962853.1">
    <property type="nucleotide sequence ID" value="NZ_BAABDS010000010.1"/>
</dbReference>
<feature type="transmembrane region" description="Helical" evidence="1">
    <location>
        <begin position="74"/>
        <end position="91"/>
    </location>
</feature>
<accession>A0ABP7DKB5</accession>
<keyword evidence="1" id="KW-0472">Membrane</keyword>
<keyword evidence="1" id="KW-1133">Transmembrane helix</keyword>
<evidence type="ECO:0000313" key="3">
    <source>
        <dbReference type="Proteomes" id="UP001501479"/>
    </source>
</evidence>
<dbReference type="Proteomes" id="UP001501479">
    <property type="component" value="Unassembled WGS sequence"/>
</dbReference>
<protein>
    <submittedName>
        <fullName evidence="2">Uncharacterized protein</fullName>
    </submittedName>
</protein>
<organism evidence="2 3">
    <name type="scientific">Oceanisphaera sediminis</name>
    <dbReference type="NCBI Taxonomy" id="981381"/>
    <lineage>
        <taxon>Bacteria</taxon>
        <taxon>Pseudomonadati</taxon>
        <taxon>Pseudomonadota</taxon>
        <taxon>Gammaproteobacteria</taxon>
        <taxon>Aeromonadales</taxon>
        <taxon>Aeromonadaceae</taxon>
        <taxon>Oceanisphaera</taxon>
    </lineage>
</organism>